<dbReference type="OrthoDB" id="9783818at2"/>
<feature type="chain" id="PRO_5018240768" evidence="1">
    <location>
        <begin position="25"/>
        <end position="745"/>
    </location>
</feature>
<feature type="signal peptide" evidence="1">
    <location>
        <begin position="1"/>
        <end position="24"/>
    </location>
</feature>
<gene>
    <name evidence="3" type="ORF">D9R08_10285</name>
</gene>
<comment type="caution">
    <text evidence="3">The sequence shown here is derived from an EMBL/GenBank/DDBJ whole genome shotgun (WGS) entry which is preliminary data.</text>
</comment>
<sequence length="745" mass="79265">MRQLLSAVLLSVCILLPAAPAVRAQGDETPAAILVLDASGSMWGQIDGINKIVIAREVIGGMLQDLPVSQAIGLTVYGHRTRGDCADIETLIAPGLDTRAAIAEAVNSINPRGRTPMTASVVEAARALRHTENAATVILVSDGIETCEADPCAIAAELEASGIAFTAHVIGFDVADPEARAQMQCIADNTGGQFLTADNAEELAQALEQVAVAPAPVATPITLRALVEPDMSAPVSPLEWTLFDADGNQVLDPTRAPTLTAQLPPGSYRTQVLRMAQDSEHGASFTVEEGVAQTVTILLPFIPPATHGVTFTARIGGEDGPLITDPVLWDIRPVPDDAAETEEGNGLIFDMANGSYTVSAYWTVQEVSQEVQFIVIDAAREITVVFEEPAVTATIVAPASAIAGSTIEVGWNGPDMPNDYIGIGQEGATGSDAWRNYTYTRDGNPLSLLAPPEPGEHLIGYFLADGRERIGAARITVTPVEATLIAPETARAGDTINVDWTGPDYRNDYIGIGRAEATGSDRWENYTYTREGNPLQLLVPTEPGDYAITYFLDQDRTPLTSVPITVTALETGVTAPATAIAGSTIEVGWTGPDNQNDYIGIGRAEATGSDRWENYTYTREGNPLQLLVPTEPGDYAITYFLDQDRAAQATSVLNVTPVGANLTAPDRAEAGATIEIGWTGPDYHNDYIGIGRADATGSAAWESYAYTRDGSPLRIQVPDEPGAYVIRYFMSQDRTELASRPLIVD</sequence>
<dbReference type="SMART" id="SM00327">
    <property type="entry name" value="VWA"/>
    <property type="match status" value="1"/>
</dbReference>
<evidence type="ECO:0000256" key="1">
    <source>
        <dbReference type="SAM" id="SignalP"/>
    </source>
</evidence>
<dbReference type="PROSITE" id="PS50234">
    <property type="entry name" value="VWFA"/>
    <property type="match status" value="1"/>
</dbReference>
<dbReference type="EMBL" id="RCNT01000004">
    <property type="protein sequence ID" value="RMA42470.1"/>
    <property type="molecule type" value="Genomic_DNA"/>
</dbReference>
<dbReference type="InterPro" id="IPR002035">
    <property type="entry name" value="VWF_A"/>
</dbReference>
<feature type="domain" description="VWFA" evidence="2">
    <location>
        <begin position="31"/>
        <end position="210"/>
    </location>
</feature>
<dbReference type="AlphaFoldDB" id="A0A3L9YI09"/>
<evidence type="ECO:0000259" key="2">
    <source>
        <dbReference type="PROSITE" id="PS50234"/>
    </source>
</evidence>
<evidence type="ECO:0000313" key="3">
    <source>
        <dbReference type="EMBL" id="RMA42470.1"/>
    </source>
</evidence>
<keyword evidence="4" id="KW-1185">Reference proteome</keyword>
<proteinExistence type="predicted"/>
<dbReference type="RefSeq" id="WP_121897951.1">
    <property type="nucleotide sequence ID" value="NZ_RCNT01000004.1"/>
</dbReference>
<name>A0A3L9YI09_9RHOB</name>
<accession>A0A3L9YI09</accession>
<dbReference type="InterPro" id="IPR036465">
    <property type="entry name" value="vWFA_dom_sf"/>
</dbReference>
<reference evidence="3 4" key="1">
    <citation type="submission" date="2018-10" db="EMBL/GenBank/DDBJ databases">
        <authorList>
            <person name="Jung H.S."/>
            <person name="Jeon C.O."/>
        </authorList>
    </citation>
    <scope>NUCLEOTIDE SEQUENCE [LARGE SCALE GENOMIC DNA]</scope>
    <source>
        <strain evidence="3 4">MA-7-27</strain>
    </source>
</reference>
<organism evidence="3 4">
    <name type="scientific">Rhodophyticola porphyridii</name>
    <dbReference type="NCBI Taxonomy" id="1852017"/>
    <lineage>
        <taxon>Bacteria</taxon>
        <taxon>Pseudomonadati</taxon>
        <taxon>Pseudomonadota</taxon>
        <taxon>Alphaproteobacteria</taxon>
        <taxon>Rhodobacterales</taxon>
        <taxon>Roseobacteraceae</taxon>
        <taxon>Rhodophyticola</taxon>
    </lineage>
</organism>
<dbReference type="Proteomes" id="UP000281343">
    <property type="component" value="Unassembled WGS sequence"/>
</dbReference>
<dbReference type="SUPFAM" id="SSF53300">
    <property type="entry name" value="vWA-like"/>
    <property type="match status" value="1"/>
</dbReference>
<evidence type="ECO:0000313" key="4">
    <source>
        <dbReference type="Proteomes" id="UP000281343"/>
    </source>
</evidence>
<dbReference type="Pfam" id="PF00092">
    <property type="entry name" value="VWA"/>
    <property type="match status" value="1"/>
</dbReference>
<protein>
    <submittedName>
        <fullName evidence="3">VWA domain-containing protein</fullName>
    </submittedName>
</protein>
<dbReference type="Gene3D" id="3.40.50.410">
    <property type="entry name" value="von Willebrand factor, type A domain"/>
    <property type="match status" value="1"/>
</dbReference>
<keyword evidence="1" id="KW-0732">Signal</keyword>